<organism evidence="4">
    <name type="scientific">Oxalobacter aliiformigenes</name>
    <dbReference type="NCBI Taxonomy" id="2946593"/>
    <lineage>
        <taxon>Bacteria</taxon>
        <taxon>Pseudomonadati</taxon>
        <taxon>Pseudomonadota</taxon>
        <taxon>Betaproteobacteria</taxon>
        <taxon>Burkholderiales</taxon>
        <taxon>Oxalobacteraceae</taxon>
        <taxon>Oxalobacter</taxon>
    </lineage>
</organism>
<dbReference type="AlphaFoldDB" id="A0A9E9NSU2"/>
<dbReference type="Pfam" id="PF12682">
    <property type="entry name" value="Flavodoxin_4"/>
    <property type="match status" value="1"/>
</dbReference>
<dbReference type="InterPro" id="IPR008254">
    <property type="entry name" value="Flavodoxin/NO_synth"/>
</dbReference>
<dbReference type="Proteomes" id="UP001164819">
    <property type="component" value="Chromosome"/>
</dbReference>
<dbReference type="EMBL" id="CP098251">
    <property type="protein sequence ID" value="WAV90661.1"/>
    <property type="molecule type" value="Genomic_DNA"/>
</dbReference>
<accession>A0A9E9NSU2</accession>
<evidence type="ECO:0000313" key="4">
    <source>
        <dbReference type="EMBL" id="WAV90661.1"/>
    </source>
</evidence>
<dbReference type="PANTHER" id="PTHR39201">
    <property type="entry name" value="EXPORTED PROTEIN-RELATED"/>
    <property type="match status" value="1"/>
</dbReference>
<keyword evidence="1" id="KW-0285">Flavoprotein</keyword>
<reference evidence="4" key="1">
    <citation type="journal article" date="2022" name="Front. Microbiol.">
        <title>New perspectives on an old grouping: The genomic and phenotypic variability of Oxalobacter formigenes and the implications for calcium oxalate stone prevention.</title>
        <authorList>
            <person name="Chmiel J.A."/>
            <person name="Carr C."/>
            <person name="Stuivenberg G.A."/>
            <person name="Venema R."/>
            <person name="Chanyi R.M."/>
            <person name="Al K.F."/>
            <person name="Giguere D."/>
            <person name="Say H."/>
            <person name="Akouris P.P."/>
            <person name="Dominguez Romero S.A."/>
            <person name="Kwong A."/>
            <person name="Tai V."/>
            <person name="Koval S.F."/>
            <person name="Razvi H."/>
            <person name="Bjazevic J."/>
            <person name="Burton J.P."/>
        </authorList>
    </citation>
    <scope>NUCLEOTIDE SEQUENCE</scope>
    <source>
        <strain evidence="4">OxK</strain>
    </source>
</reference>
<feature type="domain" description="Flavodoxin-like" evidence="3">
    <location>
        <begin position="25"/>
        <end position="168"/>
    </location>
</feature>
<sequence>MTKKLIACYSRAGSNYFGNRIVDLAVGNTRVVAEKIQALAGGDLFHIEPVKPYPADYDETVERAKEELGRNARPELKEIVRNPDVYDIVFLGYPIWWGVMPMPVLTFLESADFSGKTIVPFCTHEGSGFGMSERYIRQSCPKAKILSGLAIRGGKRDQADAEIRKWLKSLNLLA</sequence>
<proteinExistence type="predicted"/>
<dbReference type="PANTHER" id="PTHR39201:SF1">
    <property type="entry name" value="FLAVODOXIN-LIKE DOMAIN-CONTAINING PROTEIN"/>
    <property type="match status" value="1"/>
</dbReference>
<gene>
    <name evidence="4" type="ORF">NB646_07295</name>
</gene>
<dbReference type="RefSeq" id="WP_269315657.1">
    <property type="nucleotide sequence ID" value="NZ_CP098251.1"/>
</dbReference>
<evidence type="ECO:0000259" key="3">
    <source>
        <dbReference type="Pfam" id="PF12682"/>
    </source>
</evidence>
<dbReference type="GO" id="GO:0010181">
    <property type="term" value="F:FMN binding"/>
    <property type="evidence" value="ECO:0007669"/>
    <property type="project" value="InterPro"/>
</dbReference>
<keyword evidence="2" id="KW-0288">FMN</keyword>
<name>A0A9E9NSU2_9BURK</name>
<dbReference type="Gene3D" id="3.40.50.360">
    <property type="match status" value="1"/>
</dbReference>
<evidence type="ECO:0000256" key="2">
    <source>
        <dbReference type="ARBA" id="ARBA00022643"/>
    </source>
</evidence>
<dbReference type="InterPro" id="IPR029039">
    <property type="entry name" value="Flavoprotein-like_sf"/>
</dbReference>
<evidence type="ECO:0000256" key="1">
    <source>
        <dbReference type="ARBA" id="ARBA00022630"/>
    </source>
</evidence>
<dbReference type="SUPFAM" id="SSF52218">
    <property type="entry name" value="Flavoproteins"/>
    <property type="match status" value="1"/>
</dbReference>
<protein>
    <submittedName>
        <fullName evidence="4">Flavodoxin</fullName>
    </submittedName>
</protein>